<dbReference type="AlphaFoldDB" id="A0A7J8DXP9"/>
<proteinExistence type="predicted"/>
<evidence type="ECO:0000313" key="1">
    <source>
        <dbReference type="EMBL" id="KAF6427861.1"/>
    </source>
</evidence>
<dbReference type="Proteomes" id="UP000593571">
    <property type="component" value="Unassembled WGS sequence"/>
</dbReference>
<protein>
    <submittedName>
        <fullName evidence="1">Uncharacterized protein</fullName>
    </submittedName>
</protein>
<gene>
    <name evidence="1" type="ORF">HJG63_008345</name>
</gene>
<accession>A0A7J8DXP9</accession>
<dbReference type="EMBL" id="JACASE010000011">
    <property type="protein sequence ID" value="KAF6427861.1"/>
    <property type="molecule type" value="Genomic_DNA"/>
</dbReference>
<sequence length="142" mass="15301">MCHSMPLAWASSSRSDSEPWEPSVPWPSSLSASPATLLPLPGQDERAAALALTLTISTAQNPPTAGIHMVYSLCVCSDAICQVPLASHPHPCTHCPVSFAFVHGHLTYHGFTCLLIAPFPQHYIKVQKGRDPDVFTACTPRI</sequence>
<reference evidence="1 2" key="1">
    <citation type="journal article" date="2020" name="Nature">
        <title>Six reference-quality genomes reveal evolution of bat adaptations.</title>
        <authorList>
            <person name="Jebb D."/>
            <person name="Huang Z."/>
            <person name="Pippel M."/>
            <person name="Hughes G.M."/>
            <person name="Lavrichenko K."/>
            <person name="Devanna P."/>
            <person name="Winkler S."/>
            <person name="Jermiin L.S."/>
            <person name="Skirmuntt E.C."/>
            <person name="Katzourakis A."/>
            <person name="Burkitt-Gray L."/>
            <person name="Ray D.A."/>
            <person name="Sullivan K.A.M."/>
            <person name="Roscito J.G."/>
            <person name="Kirilenko B.M."/>
            <person name="Davalos L.M."/>
            <person name="Corthals A.P."/>
            <person name="Power M.L."/>
            <person name="Jones G."/>
            <person name="Ransome R.D."/>
            <person name="Dechmann D.K.N."/>
            <person name="Locatelli A.G."/>
            <person name="Puechmaille S.J."/>
            <person name="Fedrigo O."/>
            <person name="Jarvis E.D."/>
            <person name="Hiller M."/>
            <person name="Vernes S.C."/>
            <person name="Myers E.W."/>
            <person name="Teeling E.C."/>
        </authorList>
    </citation>
    <scope>NUCLEOTIDE SEQUENCE [LARGE SCALE GENOMIC DNA]</scope>
    <source>
        <strain evidence="1">MRouAeg1</strain>
        <tissue evidence="1">Muscle</tissue>
    </source>
</reference>
<organism evidence="1 2">
    <name type="scientific">Rousettus aegyptiacus</name>
    <name type="common">Egyptian fruit bat</name>
    <name type="synonym">Pteropus aegyptiacus</name>
    <dbReference type="NCBI Taxonomy" id="9407"/>
    <lineage>
        <taxon>Eukaryota</taxon>
        <taxon>Metazoa</taxon>
        <taxon>Chordata</taxon>
        <taxon>Craniata</taxon>
        <taxon>Vertebrata</taxon>
        <taxon>Euteleostomi</taxon>
        <taxon>Mammalia</taxon>
        <taxon>Eutheria</taxon>
        <taxon>Laurasiatheria</taxon>
        <taxon>Chiroptera</taxon>
        <taxon>Yinpterochiroptera</taxon>
        <taxon>Pteropodoidea</taxon>
        <taxon>Pteropodidae</taxon>
        <taxon>Rousettinae</taxon>
        <taxon>Rousettus</taxon>
    </lineage>
</organism>
<keyword evidence="2" id="KW-1185">Reference proteome</keyword>
<evidence type="ECO:0000313" key="2">
    <source>
        <dbReference type="Proteomes" id="UP000593571"/>
    </source>
</evidence>
<comment type="caution">
    <text evidence="1">The sequence shown here is derived from an EMBL/GenBank/DDBJ whole genome shotgun (WGS) entry which is preliminary data.</text>
</comment>
<name>A0A7J8DXP9_ROUAE</name>